<evidence type="ECO:0000259" key="4">
    <source>
        <dbReference type="Pfam" id="PF03389"/>
    </source>
</evidence>
<feature type="domain" description="MobA/MobL protein" evidence="4">
    <location>
        <begin position="176"/>
        <end position="335"/>
    </location>
</feature>
<feature type="compositionally biased region" description="Low complexity" evidence="3">
    <location>
        <begin position="745"/>
        <end position="754"/>
    </location>
</feature>
<dbReference type="EMBL" id="CP013342">
    <property type="protein sequence ID" value="AMU93728.1"/>
    <property type="molecule type" value="Genomic_DNA"/>
</dbReference>
<feature type="region of interest" description="Disordered" evidence="3">
    <location>
        <begin position="701"/>
        <end position="826"/>
    </location>
</feature>
<keyword evidence="2" id="KW-0184">Conjugation</keyword>
<evidence type="ECO:0000256" key="1">
    <source>
        <dbReference type="ARBA" id="ARBA00010873"/>
    </source>
</evidence>
<dbReference type="Gene3D" id="3.30.930.30">
    <property type="match status" value="1"/>
</dbReference>
<dbReference type="STRING" id="1219058.AOA14_03800"/>
<reference evidence="5 6" key="2">
    <citation type="journal article" date="2016" name="Genome Announc.">
        <title>Complete Genome Sequence of Sphingopyxis terrae Strain 203-1 (NBRC 111660), a Polyethylene Glycol Degrader.</title>
        <authorList>
            <person name="Ohtsubo Y."/>
            <person name="Nonoyama S."/>
            <person name="Nagata Y."/>
            <person name="Numata M."/>
            <person name="Tsuchikane K."/>
            <person name="Hosoyama A."/>
            <person name="Yamazoe A."/>
            <person name="Tsuda M."/>
            <person name="Fujita N."/>
            <person name="Kawai F."/>
        </authorList>
    </citation>
    <scope>NUCLEOTIDE SEQUENCE [LARGE SCALE GENOMIC DNA]</scope>
    <source>
        <strain evidence="5 6">203-1</strain>
    </source>
</reference>
<dbReference type="Pfam" id="PF03389">
    <property type="entry name" value="MobA_MobL"/>
    <property type="match status" value="1"/>
</dbReference>
<dbReference type="InterPro" id="IPR005053">
    <property type="entry name" value="MobA_MobL"/>
</dbReference>
<organism evidence="5 6">
    <name type="scientific">Sphingopyxis terrae subsp. terrae NBRC 15098</name>
    <dbReference type="NCBI Taxonomy" id="1219058"/>
    <lineage>
        <taxon>Bacteria</taxon>
        <taxon>Pseudomonadati</taxon>
        <taxon>Pseudomonadota</taxon>
        <taxon>Alphaproteobacteria</taxon>
        <taxon>Sphingomonadales</taxon>
        <taxon>Sphingomonadaceae</taxon>
        <taxon>Sphingopyxis</taxon>
    </lineage>
</organism>
<gene>
    <name evidence="5" type="ORF">AOA14_03800</name>
</gene>
<evidence type="ECO:0000256" key="3">
    <source>
        <dbReference type="SAM" id="MobiDB-lite"/>
    </source>
</evidence>
<dbReference type="RefSeq" id="WP_062900825.1">
    <property type="nucleotide sequence ID" value="NZ_CP013342.1"/>
</dbReference>
<dbReference type="KEGG" id="ster:AOA14_03800"/>
<proteinExistence type="inferred from homology"/>
<evidence type="ECO:0000256" key="2">
    <source>
        <dbReference type="ARBA" id="ARBA00022971"/>
    </source>
</evidence>
<sequence>MHLISEDGVMAQADARAFAMLMAPNRTARRLASADRTIAGAINRVATMRRRREAGVERAYAIADRALQRELAESIAPGWGRTFRVKLQSPPFKSASDCKISRSKMAPSSARPLRRYQTPLIDARGRVALYMNVTYKGFKSKGWRSGLAAAHIEYIFRDGSLEEGDVQLAHPISNMGESVEEIEAAWRMVEAVEEGYRANAKVQYRVVLNLPHGLSAGQRRSLVHEFCERAFGRLGLPYAAALHVPDELSDQRNVHAHIVFSTRPCERTASYQWDVAEEKVNGLTDKAGLFRLRALCAAHMNQACRFAGLETRFTHLSYQARGLNAQRQERVGPERMAAFDRGETVAVIESNARIVKLNELGVATDRTAKKLVLAERETALLARSVEIAARRRNLDTQRDTLAELTRRIRAVAIPSRCRSLSDVAIVREIASRAASVRTAIRARVAYNVPMSRSANVQNIAANVRRMTAQRILLEARRTGIDQAVTQLGAISRRLDQNRQATATSTAAAVNEAGRAVLLGAKVAPYQTGKLGLQLDTSRLDAVEAGRVHAMDENARRAALSERYRNDRRRAADIAAAAAAAEAQQAQHQSAWIDFVAELRMKRRYIAIKDGKPVWRPAMLGRHGLEPSAILPAEFERDVQEILQRQRSELSQISQYCRSAPGGIRKVGDKWSVTESAPPQIRDLVRAWKEEPMVQAALERLAAAPSQPQNKPVAATLPSPAPSNEMPAVTPDRSATGGAGIPGDGRPSAAERSSSPPKPPQSLSPYELMLVAAAEARAKHDARWRRSRRLDMPDPSNALGSPSERKHDLKEPRKSLRPFPPGLDFGR</sequence>
<evidence type="ECO:0000313" key="6">
    <source>
        <dbReference type="Proteomes" id="UP000076234"/>
    </source>
</evidence>
<accession>A0A142VV81</accession>
<comment type="similarity">
    <text evidence="1">Belongs to the MobA/MobL family.</text>
</comment>
<reference evidence="6" key="1">
    <citation type="submission" date="2015-11" db="EMBL/GenBank/DDBJ databases">
        <title>Complete genome sequence of a polyethylene glycol-degrading strain Sphingopyxis terrae strain 203-1 (NBRC 15098).</title>
        <authorList>
            <person name="Yoshiyuki O."/>
            <person name="Shouta N."/>
            <person name="Nagata Y."/>
            <person name="Numata M."/>
            <person name="Tsuchikane K."/>
            <person name="Hosoyama A."/>
            <person name="Yamazoe A."/>
            <person name="Tsuda M."/>
            <person name="Fujita N."/>
            <person name="Kawai F."/>
        </authorList>
    </citation>
    <scope>NUCLEOTIDE SEQUENCE [LARGE SCALE GENOMIC DNA]</scope>
    <source>
        <strain evidence="6">203-1</strain>
    </source>
</reference>
<protein>
    <recommendedName>
        <fullName evidence="4">MobA/MobL protein domain-containing protein</fullName>
    </recommendedName>
</protein>
<dbReference type="Proteomes" id="UP000076234">
    <property type="component" value="Chromosome"/>
</dbReference>
<dbReference type="AlphaFoldDB" id="A0A142VV81"/>
<evidence type="ECO:0000313" key="5">
    <source>
        <dbReference type="EMBL" id="AMU93728.1"/>
    </source>
</evidence>
<feature type="compositionally biased region" description="Basic and acidic residues" evidence="3">
    <location>
        <begin position="802"/>
        <end position="813"/>
    </location>
</feature>
<name>A0A142VV81_9SPHN</name>